<name>A0ACC3SH18_9PEZI</name>
<protein>
    <submittedName>
        <fullName evidence="1">Uncharacterized protein</fullName>
    </submittedName>
</protein>
<dbReference type="EMBL" id="JAMKPW020000013">
    <property type="protein sequence ID" value="KAK8211457.1"/>
    <property type="molecule type" value="Genomic_DNA"/>
</dbReference>
<gene>
    <name evidence="1" type="ORF">M8818_003110</name>
</gene>
<sequence length="630" mass="69417">MSSVDNDLELHHLTLSGASDATYMMDGSPAGGLPTQYEDDACSELHQARLNKRVVRKLDYILLPFLSLLFLLNSLDRTNIGSAESAHFTNDTGLPPSALNTSVACFFAVFVALQPVGAALGRKYGMARWVPACMTLWGLCTTMHILVRKEWQLITLRMIIGALEAGFYPTTVSYLSLFYTRFEFAKRLGLFYGQYAVAGALGGILSWAVFSHFPDAPAPDHPPSLYTNQYGFSHFHSWEVLFMIEGISTIVVALLGFLWLPHSADTAWFFTREEREWAEERIRLDRNAASTYVQEAHAKTVTEGEDDLESVEAGAEAEVAQSDQLWRSSTNQSDLHRNEESAGLLASFSPATRKASTASATSLTADTGLIRGDILSALLDWKIWYLLVCNVLSALPGTAFSVFFPLVIKSLSSGMSPANANLFTAPPFLAGALVLWSFTYWSDRSKQRFVPILCGMGILLVGLALTVLLPASASLGRYISLTILLGGSFIASPLTIAWLTNNIPSPGKRAIVLGINGWGNLAGVFSALLFAPKWAESGYKIPFYITGACVAVAWAGYAAFRVLLVRENRRRARVVESLSEEERDLERQVGDARTNVTEGFMVRWSRSRGWDSGLEKRRMGDERLTFRYGL</sequence>
<keyword evidence="2" id="KW-1185">Reference proteome</keyword>
<evidence type="ECO:0000313" key="1">
    <source>
        <dbReference type="EMBL" id="KAK8211457.1"/>
    </source>
</evidence>
<evidence type="ECO:0000313" key="2">
    <source>
        <dbReference type="Proteomes" id="UP001320706"/>
    </source>
</evidence>
<comment type="caution">
    <text evidence="1">The sequence shown here is derived from an EMBL/GenBank/DDBJ whole genome shotgun (WGS) entry which is preliminary data.</text>
</comment>
<reference evidence="1" key="1">
    <citation type="submission" date="2024-02" db="EMBL/GenBank/DDBJ databases">
        <title>Metagenome Assembled Genome of Zalaria obscura JY119.</title>
        <authorList>
            <person name="Vighnesh L."/>
            <person name="Jagadeeshwari U."/>
            <person name="Venkata Ramana C."/>
            <person name="Sasikala C."/>
        </authorList>
    </citation>
    <scope>NUCLEOTIDE SEQUENCE</scope>
    <source>
        <strain evidence="1">JY119</strain>
    </source>
</reference>
<accession>A0ACC3SH18</accession>
<dbReference type="Proteomes" id="UP001320706">
    <property type="component" value="Unassembled WGS sequence"/>
</dbReference>
<proteinExistence type="predicted"/>
<organism evidence="1 2">
    <name type="scientific">Zalaria obscura</name>
    <dbReference type="NCBI Taxonomy" id="2024903"/>
    <lineage>
        <taxon>Eukaryota</taxon>
        <taxon>Fungi</taxon>
        <taxon>Dikarya</taxon>
        <taxon>Ascomycota</taxon>
        <taxon>Pezizomycotina</taxon>
        <taxon>Dothideomycetes</taxon>
        <taxon>Dothideomycetidae</taxon>
        <taxon>Dothideales</taxon>
        <taxon>Zalariaceae</taxon>
        <taxon>Zalaria</taxon>
    </lineage>
</organism>